<comment type="catalytic activity">
    <reaction evidence="1 10">
        <text>2-phosphoglycolate + H2O = glycolate + phosphate</text>
        <dbReference type="Rhea" id="RHEA:14369"/>
        <dbReference type="ChEBI" id="CHEBI:15377"/>
        <dbReference type="ChEBI" id="CHEBI:29805"/>
        <dbReference type="ChEBI" id="CHEBI:43474"/>
        <dbReference type="ChEBI" id="CHEBI:58033"/>
        <dbReference type="EC" id="3.1.3.18"/>
    </reaction>
</comment>
<dbReference type="PANTHER" id="PTHR43434">
    <property type="entry name" value="PHOSPHOGLYCOLATE PHOSPHATASE"/>
    <property type="match status" value="1"/>
</dbReference>
<feature type="active site" description="Nucleophile" evidence="10">
    <location>
        <position position="12"/>
    </location>
</feature>
<dbReference type="InterPro" id="IPR023198">
    <property type="entry name" value="PGP-like_dom2"/>
</dbReference>
<sequence length="224" mass="23692">MSDFPFDTILFDLDGTLVDSNRDLAPAVNHALAFAGYEPIPESEIRNFIGGGAGLMLRRALEAKGEQPSDERVAELNDVLLTHYWAHIADNTVAFDGVIAALDDLAAKGCKLAVCTNKLEQPARQLIEALGMTRHFAAIYGGDTCGPGRGKPEPDMLLAAIKDCGGTRAAMVGDSTYDVRAARNAGVPVVTLSFGYHDVPVGDLGGDVLIDHFDDLPAALAKLG</sequence>
<dbReference type="AlphaFoldDB" id="A0A3A1P7G3"/>
<dbReference type="SFLD" id="SFLDG01129">
    <property type="entry name" value="C1.5:_HAD__Beta-PGM__Phosphata"/>
    <property type="match status" value="1"/>
</dbReference>
<dbReference type="Pfam" id="PF13419">
    <property type="entry name" value="HAD_2"/>
    <property type="match status" value="1"/>
</dbReference>
<dbReference type="GO" id="GO:0006281">
    <property type="term" value="P:DNA repair"/>
    <property type="evidence" value="ECO:0007669"/>
    <property type="project" value="TreeGrafter"/>
</dbReference>
<dbReference type="GO" id="GO:0046872">
    <property type="term" value="F:metal ion binding"/>
    <property type="evidence" value="ECO:0007669"/>
    <property type="project" value="UniProtKB-KW"/>
</dbReference>
<dbReference type="SFLD" id="SFLDS00003">
    <property type="entry name" value="Haloacid_Dehalogenase"/>
    <property type="match status" value="1"/>
</dbReference>
<dbReference type="GO" id="GO:0008967">
    <property type="term" value="F:phosphoglycolate phosphatase activity"/>
    <property type="evidence" value="ECO:0007669"/>
    <property type="project" value="UniProtKB-UniRule"/>
</dbReference>
<dbReference type="Gene3D" id="1.10.150.240">
    <property type="entry name" value="Putative phosphatase, domain 2"/>
    <property type="match status" value="1"/>
</dbReference>
<comment type="pathway">
    <text evidence="3 10">Organic acid metabolism; glycolate biosynthesis; glycolate from 2-phosphoglycolate: step 1/1.</text>
</comment>
<proteinExistence type="inferred from homology"/>
<dbReference type="InterPro" id="IPR050155">
    <property type="entry name" value="HAD-like_hydrolase_sf"/>
</dbReference>
<gene>
    <name evidence="11" type="primary">gph</name>
    <name evidence="11" type="ORF">D2V17_05355</name>
</gene>
<accession>A0A3A1P7G3</accession>
<evidence type="ECO:0000256" key="3">
    <source>
        <dbReference type="ARBA" id="ARBA00004818"/>
    </source>
</evidence>
<comment type="caution">
    <text evidence="11">The sequence shown here is derived from an EMBL/GenBank/DDBJ whole genome shotgun (WGS) entry which is preliminary data.</text>
</comment>
<feature type="binding site" evidence="10">
    <location>
        <position position="14"/>
    </location>
    <ligand>
        <name>Mg(2+)</name>
        <dbReference type="ChEBI" id="CHEBI:18420"/>
    </ligand>
</feature>
<dbReference type="SFLD" id="SFLDG01135">
    <property type="entry name" value="C1.5.6:_HAD__Beta-PGM__Phospha"/>
    <property type="match status" value="1"/>
</dbReference>
<dbReference type="InterPro" id="IPR037512">
    <property type="entry name" value="PGPase_prok"/>
</dbReference>
<dbReference type="EC" id="3.1.3.18" evidence="5 10"/>
<evidence type="ECO:0000256" key="1">
    <source>
        <dbReference type="ARBA" id="ARBA00000830"/>
    </source>
</evidence>
<evidence type="ECO:0000256" key="5">
    <source>
        <dbReference type="ARBA" id="ARBA00013078"/>
    </source>
</evidence>
<dbReference type="OrthoDB" id="9793014at2"/>
<organism evidence="11 12">
    <name type="scientific">Aurantiacibacter xanthus</name>
    <dbReference type="NCBI Taxonomy" id="1784712"/>
    <lineage>
        <taxon>Bacteria</taxon>
        <taxon>Pseudomonadati</taxon>
        <taxon>Pseudomonadota</taxon>
        <taxon>Alphaproteobacteria</taxon>
        <taxon>Sphingomonadales</taxon>
        <taxon>Erythrobacteraceae</taxon>
        <taxon>Aurantiacibacter</taxon>
    </lineage>
</organism>
<evidence type="ECO:0000256" key="4">
    <source>
        <dbReference type="ARBA" id="ARBA00006171"/>
    </source>
</evidence>
<keyword evidence="12" id="KW-1185">Reference proteome</keyword>
<dbReference type="GO" id="GO:0005975">
    <property type="term" value="P:carbohydrate metabolic process"/>
    <property type="evidence" value="ECO:0007669"/>
    <property type="project" value="InterPro"/>
</dbReference>
<feature type="binding site" evidence="10">
    <location>
        <position position="174"/>
    </location>
    <ligand>
        <name>Mg(2+)</name>
        <dbReference type="ChEBI" id="CHEBI:18420"/>
    </ligand>
</feature>
<comment type="cofactor">
    <cofactor evidence="2 10">
        <name>Mg(2+)</name>
        <dbReference type="ChEBI" id="CHEBI:18420"/>
    </cofactor>
</comment>
<dbReference type="GO" id="GO:0005829">
    <property type="term" value="C:cytosol"/>
    <property type="evidence" value="ECO:0007669"/>
    <property type="project" value="TreeGrafter"/>
</dbReference>
<dbReference type="InterPro" id="IPR041492">
    <property type="entry name" value="HAD_2"/>
</dbReference>
<feature type="binding site" evidence="10">
    <location>
        <position position="12"/>
    </location>
    <ligand>
        <name>Mg(2+)</name>
        <dbReference type="ChEBI" id="CHEBI:18420"/>
    </ligand>
</feature>
<dbReference type="RefSeq" id="WP_119592063.1">
    <property type="nucleotide sequence ID" value="NZ_QXFM01000055.1"/>
</dbReference>
<protein>
    <recommendedName>
        <fullName evidence="5 10">Phosphoglycolate phosphatase</fullName>
        <shortName evidence="10">PGP</shortName>
        <shortName evidence="10">PGPase</shortName>
        <ecNumber evidence="5 10">3.1.3.18</ecNumber>
    </recommendedName>
</protein>
<evidence type="ECO:0000313" key="12">
    <source>
        <dbReference type="Proteomes" id="UP000265366"/>
    </source>
</evidence>
<keyword evidence="6 10" id="KW-0479">Metal-binding</keyword>
<evidence type="ECO:0000256" key="9">
    <source>
        <dbReference type="ARBA" id="ARBA00023277"/>
    </source>
</evidence>
<dbReference type="InterPro" id="IPR006439">
    <property type="entry name" value="HAD-SF_hydro_IA"/>
</dbReference>
<dbReference type="PANTHER" id="PTHR43434:SF1">
    <property type="entry name" value="PHOSPHOGLYCOLATE PHOSPHATASE"/>
    <property type="match status" value="1"/>
</dbReference>
<dbReference type="UniPathway" id="UPA00865">
    <property type="reaction ID" value="UER00834"/>
</dbReference>
<dbReference type="HAMAP" id="MF_00495">
    <property type="entry name" value="GPH_hydrolase_bact"/>
    <property type="match status" value="1"/>
</dbReference>
<dbReference type="Proteomes" id="UP000265366">
    <property type="component" value="Unassembled WGS sequence"/>
</dbReference>
<comment type="function">
    <text evidence="10">Specifically catalyzes the dephosphorylation of 2-phosphoglycolate. Is involved in the dissimilation of the intracellular 2-phosphoglycolate formed during the DNA repair of 3'-phosphoglycolate ends, a major class of DNA lesions induced by oxidative stress.</text>
</comment>
<evidence type="ECO:0000256" key="2">
    <source>
        <dbReference type="ARBA" id="ARBA00001946"/>
    </source>
</evidence>
<keyword evidence="9 10" id="KW-0119">Carbohydrate metabolism</keyword>
<dbReference type="Gene3D" id="3.40.50.1000">
    <property type="entry name" value="HAD superfamily/HAD-like"/>
    <property type="match status" value="1"/>
</dbReference>
<dbReference type="GO" id="GO:0046295">
    <property type="term" value="P:glycolate biosynthetic process"/>
    <property type="evidence" value="ECO:0007669"/>
    <property type="project" value="UniProtKB-UniRule"/>
</dbReference>
<keyword evidence="8 10" id="KW-0460">Magnesium</keyword>
<dbReference type="SUPFAM" id="SSF56784">
    <property type="entry name" value="HAD-like"/>
    <property type="match status" value="1"/>
</dbReference>
<dbReference type="InterPro" id="IPR036412">
    <property type="entry name" value="HAD-like_sf"/>
</dbReference>
<evidence type="ECO:0000256" key="7">
    <source>
        <dbReference type="ARBA" id="ARBA00022801"/>
    </source>
</evidence>
<evidence type="ECO:0000256" key="8">
    <source>
        <dbReference type="ARBA" id="ARBA00022842"/>
    </source>
</evidence>
<keyword evidence="7 10" id="KW-0378">Hydrolase</keyword>
<dbReference type="EMBL" id="QXFM01000055">
    <property type="protein sequence ID" value="RIV89833.1"/>
    <property type="molecule type" value="Genomic_DNA"/>
</dbReference>
<comment type="similarity">
    <text evidence="4 10">Belongs to the HAD-like hydrolase superfamily. CbbY/CbbZ/Gph/YieH family.</text>
</comment>
<dbReference type="NCBIfam" id="TIGR01549">
    <property type="entry name" value="HAD-SF-IA-v1"/>
    <property type="match status" value="1"/>
</dbReference>
<reference evidence="11 12" key="1">
    <citation type="submission" date="2018-08" db="EMBL/GenBank/DDBJ databases">
        <title>Erythrobacter zhengii sp.nov., a bacterium isolated from deep-sea sediment.</title>
        <authorList>
            <person name="Fang C."/>
            <person name="Wu Y.-H."/>
            <person name="Sun C."/>
            <person name="Wang H."/>
            <person name="Cheng H."/>
            <person name="Meng F.-X."/>
            <person name="Wang C.-S."/>
            <person name="Xu X.-W."/>
        </authorList>
    </citation>
    <scope>NUCLEOTIDE SEQUENCE [LARGE SCALE GENOMIC DNA]</scope>
    <source>
        <strain evidence="11 12">CCTCC AB 2015396</strain>
    </source>
</reference>
<evidence type="ECO:0000256" key="6">
    <source>
        <dbReference type="ARBA" id="ARBA00022723"/>
    </source>
</evidence>
<evidence type="ECO:0000313" key="11">
    <source>
        <dbReference type="EMBL" id="RIV89833.1"/>
    </source>
</evidence>
<evidence type="ECO:0000256" key="10">
    <source>
        <dbReference type="HAMAP-Rule" id="MF_00495"/>
    </source>
</evidence>
<name>A0A3A1P7G3_9SPHN</name>
<dbReference type="InterPro" id="IPR023214">
    <property type="entry name" value="HAD_sf"/>
</dbReference>
<dbReference type="NCBIfam" id="TIGR01449">
    <property type="entry name" value="PGP_bact"/>
    <property type="match status" value="1"/>
</dbReference>